<evidence type="ECO:0000256" key="1">
    <source>
        <dbReference type="ARBA" id="ARBA00023242"/>
    </source>
</evidence>
<dbReference type="Gene3D" id="4.10.240.10">
    <property type="entry name" value="Zn(2)-C6 fungal-type DNA-binding domain"/>
    <property type="match status" value="1"/>
</dbReference>
<evidence type="ECO:0000259" key="3">
    <source>
        <dbReference type="PROSITE" id="PS50048"/>
    </source>
</evidence>
<protein>
    <recommendedName>
        <fullName evidence="3">Zn(2)-C6 fungal-type domain-containing protein</fullName>
    </recommendedName>
</protein>
<reference evidence="4" key="1">
    <citation type="journal article" date="2020" name="Stud. Mycol.">
        <title>101 Dothideomycetes genomes: a test case for predicting lifestyles and emergence of pathogens.</title>
        <authorList>
            <person name="Haridas S."/>
            <person name="Albert R."/>
            <person name="Binder M."/>
            <person name="Bloem J."/>
            <person name="Labutti K."/>
            <person name="Salamov A."/>
            <person name="Andreopoulos B."/>
            <person name="Baker S."/>
            <person name="Barry K."/>
            <person name="Bills G."/>
            <person name="Bluhm B."/>
            <person name="Cannon C."/>
            <person name="Castanera R."/>
            <person name="Culley D."/>
            <person name="Daum C."/>
            <person name="Ezra D."/>
            <person name="Gonzalez J."/>
            <person name="Henrissat B."/>
            <person name="Kuo A."/>
            <person name="Liang C."/>
            <person name="Lipzen A."/>
            <person name="Lutzoni F."/>
            <person name="Magnuson J."/>
            <person name="Mondo S."/>
            <person name="Nolan M."/>
            <person name="Ohm R."/>
            <person name="Pangilinan J."/>
            <person name="Park H.-J."/>
            <person name="Ramirez L."/>
            <person name="Alfaro M."/>
            <person name="Sun H."/>
            <person name="Tritt A."/>
            <person name="Yoshinaga Y."/>
            <person name="Zwiers L.-H."/>
            <person name="Turgeon B."/>
            <person name="Goodwin S."/>
            <person name="Spatafora J."/>
            <person name="Crous P."/>
            <person name="Grigoriev I."/>
        </authorList>
    </citation>
    <scope>NUCLEOTIDE SEQUENCE</scope>
    <source>
        <strain evidence="4">CBS 161.51</strain>
    </source>
</reference>
<dbReference type="InterPro" id="IPR036864">
    <property type="entry name" value="Zn2-C6_fun-type_DNA-bd_sf"/>
</dbReference>
<sequence>MRPLRPLLPTTTRPQNLPAPPSLPRDRVASACDQCRSRKIKCNGERPACLECVKRETTCHYATRSMETQGQALKRKHDALQAQNDAYAELFHLIRTRSDHESHEILRRIKMGTDVDVVVRHIKEADLLIQLTLRPETKLCYSLPNSNTITASVEVSSNAYLASPSHDEAIAQPVTSPFNKPADGDLNPNYTTRVVEPTLERVHARDWTTVISDNILFRRLISLYLICQHASQYWFNKDLFLEDMAARCTSFCSTLLVNAVLAASCQAYEGSAEVDKSWIPENLKGRFLLETKRLWDLEQGKSCLTSIHTAIVLHDALNETGMNQDGVSYTLQASAMARNLCLYDRPAMHLDARARRGQEYTAWAFWIRQVLECYHSRKVPIDKDPPNFPAPDPSWYGEFDVPSPPSSTLTPFHHGHLMKATIGLRLLMNDITILRFAKPGQEKLNREQVSCITSKLEAWHNDLPASLIAHGTPLPCQFKLHTEYQLVLCDLTQLETHAHATPSEPVSRSGS</sequence>
<dbReference type="GO" id="GO:0008270">
    <property type="term" value="F:zinc ion binding"/>
    <property type="evidence" value="ECO:0007669"/>
    <property type="project" value="InterPro"/>
</dbReference>
<name>A0A6A5SMH3_9PLEO</name>
<organism evidence="4 5">
    <name type="scientific">Clathrospora elynae</name>
    <dbReference type="NCBI Taxonomy" id="706981"/>
    <lineage>
        <taxon>Eukaryota</taxon>
        <taxon>Fungi</taxon>
        <taxon>Dikarya</taxon>
        <taxon>Ascomycota</taxon>
        <taxon>Pezizomycotina</taxon>
        <taxon>Dothideomycetes</taxon>
        <taxon>Pleosporomycetidae</taxon>
        <taxon>Pleosporales</taxon>
        <taxon>Diademaceae</taxon>
        <taxon>Clathrospora</taxon>
    </lineage>
</organism>
<dbReference type="OrthoDB" id="426882at2759"/>
<dbReference type="InterPro" id="IPR053187">
    <property type="entry name" value="Notoamide_regulator"/>
</dbReference>
<dbReference type="Proteomes" id="UP000800038">
    <property type="component" value="Unassembled WGS sequence"/>
</dbReference>
<dbReference type="Pfam" id="PF00172">
    <property type="entry name" value="Zn_clus"/>
    <property type="match status" value="1"/>
</dbReference>
<dbReference type="CDD" id="cd12148">
    <property type="entry name" value="fungal_TF_MHR"/>
    <property type="match status" value="1"/>
</dbReference>
<dbReference type="GO" id="GO:0000981">
    <property type="term" value="F:DNA-binding transcription factor activity, RNA polymerase II-specific"/>
    <property type="evidence" value="ECO:0007669"/>
    <property type="project" value="InterPro"/>
</dbReference>
<evidence type="ECO:0000313" key="5">
    <source>
        <dbReference type="Proteomes" id="UP000800038"/>
    </source>
</evidence>
<dbReference type="CDD" id="cd00067">
    <property type="entry name" value="GAL4"/>
    <property type="match status" value="1"/>
</dbReference>
<dbReference type="PROSITE" id="PS50048">
    <property type="entry name" value="ZN2_CY6_FUNGAL_2"/>
    <property type="match status" value="1"/>
</dbReference>
<keyword evidence="1" id="KW-0539">Nucleus</keyword>
<dbReference type="InterPro" id="IPR001138">
    <property type="entry name" value="Zn2Cys6_DnaBD"/>
</dbReference>
<keyword evidence="5" id="KW-1185">Reference proteome</keyword>
<proteinExistence type="predicted"/>
<dbReference type="PANTHER" id="PTHR47256">
    <property type="entry name" value="ZN(II)2CYS6 TRANSCRIPTION FACTOR (EUROFUNG)-RELATED"/>
    <property type="match status" value="1"/>
</dbReference>
<dbReference type="SUPFAM" id="SSF57701">
    <property type="entry name" value="Zn2/Cys6 DNA-binding domain"/>
    <property type="match status" value="1"/>
</dbReference>
<gene>
    <name evidence="4" type="ORF">EJ02DRAFT_410392</name>
</gene>
<evidence type="ECO:0000256" key="2">
    <source>
        <dbReference type="SAM" id="MobiDB-lite"/>
    </source>
</evidence>
<feature type="compositionally biased region" description="Low complexity" evidence="2">
    <location>
        <begin position="1"/>
        <end position="14"/>
    </location>
</feature>
<dbReference type="PROSITE" id="PS00463">
    <property type="entry name" value="ZN2_CY6_FUNGAL_1"/>
    <property type="match status" value="1"/>
</dbReference>
<evidence type="ECO:0000313" key="4">
    <source>
        <dbReference type="EMBL" id="KAF1938467.1"/>
    </source>
</evidence>
<dbReference type="EMBL" id="ML976104">
    <property type="protein sequence ID" value="KAF1938467.1"/>
    <property type="molecule type" value="Genomic_DNA"/>
</dbReference>
<dbReference type="SMART" id="SM00066">
    <property type="entry name" value="GAL4"/>
    <property type="match status" value="1"/>
</dbReference>
<accession>A0A6A5SMH3</accession>
<feature type="region of interest" description="Disordered" evidence="2">
    <location>
        <begin position="1"/>
        <end position="26"/>
    </location>
</feature>
<dbReference type="AlphaFoldDB" id="A0A6A5SMH3"/>
<dbReference type="PANTHER" id="PTHR47256:SF1">
    <property type="entry name" value="ZN(II)2CYS6 TRANSCRIPTION FACTOR (EUROFUNG)"/>
    <property type="match status" value="1"/>
</dbReference>
<feature type="domain" description="Zn(2)-C6 fungal-type" evidence="3">
    <location>
        <begin position="31"/>
        <end position="61"/>
    </location>
</feature>